<comment type="caution">
    <text evidence="2">The sequence shown here is derived from an EMBL/GenBank/DDBJ whole genome shotgun (WGS) entry which is preliminary data.</text>
</comment>
<feature type="compositionally biased region" description="Low complexity" evidence="1">
    <location>
        <begin position="132"/>
        <end position="141"/>
    </location>
</feature>
<protein>
    <submittedName>
        <fullName evidence="2">Uncharacterized protein</fullName>
    </submittedName>
</protein>
<organism evidence="2 3">
    <name type="scientific">Apiospora phragmitis</name>
    <dbReference type="NCBI Taxonomy" id="2905665"/>
    <lineage>
        <taxon>Eukaryota</taxon>
        <taxon>Fungi</taxon>
        <taxon>Dikarya</taxon>
        <taxon>Ascomycota</taxon>
        <taxon>Pezizomycotina</taxon>
        <taxon>Sordariomycetes</taxon>
        <taxon>Xylariomycetidae</taxon>
        <taxon>Amphisphaeriales</taxon>
        <taxon>Apiosporaceae</taxon>
        <taxon>Apiospora</taxon>
    </lineage>
</organism>
<feature type="compositionally biased region" description="Low complexity" evidence="1">
    <location>
        <begin position="96"/>
        <end position="123"/>
    </location>
</feature>
<feature type="region of interest" description="Disordered" evidence="1">
    <location>
        <begin position="1"/>
        <end position="28"/>
    </location>
</feature>
<dbReference type="EMBL" id="JAQQWL010000007">
    <property type="protein sequence ID" value="KAK8064495.1"/>
    <property type="molecule type" value="Genomic_DNA"/>
</dbReference>
<evidence type="ECO:0000313" key="3">
    <source>
        <dbReference type="Proteomes" id="UP001480595"/>
    </source>
</evidence>
<sequence>MSIGSGHNDNPAREETDEAGGAADDCNDAAHWSGLYYHTNRSNSVAYFSEGGVPIATETADLDRPLDGVPKLPGDAGLVTTYRTEHRDISPPPTATFPSTTSTSKQTPAPARRRSPAGATGRAATRRRARPRVTTAPTTGARHGGRGGSADAAD</sequence>
<keyword evidence="3" id="KW-1185">Reference proteome</keyword>
<dbReference type="GeneID" id="92091605"/>
<feature type="region of interest" description="Disordered" evidence="1">
    <location>
        <begin position="82"/>
        <end position="154"/>
    </location>
</feature>
<gene>
    <name evidence="2" type="ORF">PG994_007133</name>
</gene>
<evidence type="ECO:0000313" key="2">
    <source>
        <dbReference type="EMBL" id="KAK8064495.1"/>
    </source>
</evidence>
<evidence type="ECO:0000256" key="1">
    <source>
        <dbReference type="SAM" id="MobiDB-lite"/>
    </source>
</evidence>
<accession>A0ABR1UZY8</accession>
<reference evidence="2 3" key="1">
    <citation type="submission" date="2023-01" db="EMBL/GenBank/DDBJ databases">
        <title>Analysis of 21 Apiospora genomes using comparative genomics revels a genus with tremendous synthesis potential of carbohydrate active enzymes and secondary metabolites.</title>
        <authorList>
            <person name="Sorensen T."/>
        </authorList>
    </citation>
    <scope>NUCLEOTIDE SEQUENCE [LARGE SCALE GENOMIC DNA]</scope>
    <source>
        <strain evidence="2 3">CBS 135458</strain>
    </source>
</reference>
<dbReference type="Proteomes" id="UP001480595">
    <property type="component" value="Unassembled WGS sequence"/>
</dbReference>
<dbReference type="RefSeq" id="XP_066715484.1">
    <property type="nucleotide sequence ID" value="XM_066858542.1"/>
</dbReference>
<name>A0ABR1UZY8_9PEZI</name>
<proteinExistence type="predicted"/>